<dbReference type="InterPro" id="IPR039420">
    <property type="entry name" value="WalR-like"/>
</dbReference>
<dbReference type="SUPFAM" id="SSF46894">
    <property type="entry name" value="C-terminal effector domain of the bipartite response regulators"/>
    <property type="match status" value="1"/>
</dbReference>
<dbReference type="PRINTS" id="PR00038">
    <property type="entry name" value="HTHLUXR"/>
</dbReference>
<evidence type="ECO:0000256" key="5">
    <source>
        <dbReference type="PROSITE-ProRule" id="PRU00169"/>
    </source>
</evidence>
<evidence type="ECO:0000313" key="9">
    <source>
        <dbReference type="Proteomes" id="UP000217311"/>
    </source>
</evidence>
<evidence type="ECO:0000259" key="7">
    <source>
        <dbReference type="PROSITE" id="PS50110"/>
    </source>
</evidence>
<dbReference type="Pfam" id="PF00072">
    <property type="entry name" value="Response_reg"/>
    <property type="match status" value="1"/>
</dbReference>
<evidence type="ECO:0000259" key="6">
    <source>
        <dbReference type="PROSITE" id="PS50043"/>
    </source>
</evidence>
<dbReference type="AlphaFoldDB" id="A0A290MQA4"/>
<dbReference type="RefSeq" id="WP_096050549.1">
    <property type="nucleotide sequence ID" value="NZ_CP023315.3"/>
</dbReference>
<evidence type="ECO:0000256" key="3">
    <source>
        <dbReference type="ARBA" id="ARBA00023125"/>
    </source>
</evidence>
<evidence type="ECO:0000313" key="8">
    <source>
        <dbReference type="EMBL" id="ATC31083.1"/>
    </source>
</evidence>
<dbReference type="InterPro" id="IPR001789">
    <property type="entry name" value="Sig_transdc_resp-reg_receiver"/>
</dbReference>
<dbReference type="PROSITE" id="PS50110">
    <property type="entry name" value="RESPONSE_REGULATORY"/>
    <property type="match status" value="1"/>
</dbReference>
<name>A0A290MQA4_CAUVI</name>
<dbReference type="CDD" id="cd06170">
    <property type="entry name" value="LuxR_C_like"/>
    <property type="match status" value="1"/>
</dbReference>
<feature type="domain" description="HTH luxR-type" evidence="6">
    <location>
        <begin position="151"/>
        <end position="216"/>
    </location>
</feature>
<proteinExistence type="predicted"/>
<dbReference type="GO" id="GO:0006355">
    <property type="term" value="P:regulation of DNA-templated transcription"/>
    <property type="evidence" value="ECO:0007669"/>
    <property type="project" value="InterPro"/>
</dbReference>
<feature type="domain" description="Response regulatory" evidence="7">
    <location>
        <begin position="6"/>
        <end position="124"/>
    </location>
</feature>
<dbReference type="PROSITE" id="PS50043">
    <property type="entry name" value="HTH_LUXR_2"/>
    <property type="match status" value="1"/>
</dbReference>
<dbReference type="EMBL" id="CP023315">
    <property type="protein sequence ID" value="ATC31083.1"/>
    <property type="molecule type" value="Genomic_DNA"/>
</dbReference>
<feature type="modified residue" description="4-aspartylphosphate" evidence="5">
    <location>
        <position position="58"/>
    </location>
</feature>
<dbReference type="InterPro" id="IPR058245">
    <property type="entry name" value="NreC/VraR/RcsB-like_REC"/>
</dbReference>
<accession>A0A290MQA4</accession>
<dbReference type="CDD" id="cd17535">
    <property type="entry name" value="REC_NarL-like"/>
    <property type="match status" value="1"/>
</dbReference>
<dbReference type="Proteomes" id="UP000217311">
    <property type="component" value="Chromosome"/>
</dbReference>
<keyword evidence="1 5" id="KW-0597">Phosphoprotein</keyword>
<dbReference type="Pfam" id="PF00196">
    <property type="entry name" value="GerE"/>
    <property type="match status" value="1"/>
</dbReference>
<dbReference type="InterPro" id="IPR000792">
    <property type="entry name" value="Tscrpt_reg_LuxR_C"/>
</dbReference>
<organism evidence="8 9">
    <name type="scientific">Caulobacter vibrioides</name>
    <name type="common">Caulobacter crescentus</name>
    <dbReference type="NCBI Taxonomy" id="155892"/>
    <lineage>
        <taxon>Bacteria</taxon>
        <taxon>Pseudomonadati</taxon>
        <taxon>Pseudomonadota</taxon>
        <taxon>Alphaproteobacteria</taxon>
        <taxon>Caulobacterales</taxon>
        <taxon>Caulobacteraceae</taxon>
        <taxon>Caulobacter</taxon>
    </lineage>
</organism>
<dbReference type="SUPFAM" id="SSF52172">
    <property type="entry name" value="CheY-like"/>
    <property type="match status" value="1"/>
</dbReference>
<dbReference type="GO" id="GO:0003677">
    <property type="term" value="F:DNA binding"/>
    <property type="evidence" value="ECO:0007669"/>
    <property type="project" value="UniProtKB-KW"/>
</dbReference>
<reference evidence="9" key="1">
    <citation type="submission" date="2017-09" db="EMBL/GenBank/DDBJ databases">
        <title>Genome evolution observed in wild isolates of Caulobacter crescentus.</title>
        <authorList>
            <person name="Ely B."/>
            <person name="Wilson K."/>
            <person name="Scott D."/>
        </authorList>
    </citation>
    <scope>NUCLEOTIDE SEQUENCE [LARGE SCALE GENOMIC DNA]</scope>
    <source>
        <strain evidence="9">CB13b1a</strain>
    </source>
</reference>
<evidence type="ECO:0000256" key="2">
    <source>
        <dbReference type="ARBA" id="ARBA00023015"/>
    </source>
</evidence>
<dbReference type="PANTHER" id="PTHR43214">
    <property type="entry name" value="TWO-COMPONENT RESPONSE REGULATOR"/>
    <property type="match status" value="1"/>
</dbReference>
<dbReference type="PANTHER" id="PTHR43214:SF41">
    <property type="entry name" value="NITRATE_NITRITE RESPONSE REGULATOR PROTEIN NARP"/>
    <property type="match status" value="1"/>
</dbReference>
<gene>
    <name evidence="8" type="ORF">CA606_01260</name>
</gene>
<evidence type="ECO:0000256" key="4">
    <source>
        <dbReference type="ARBA" id="ARBA00023163"/>
    </source>
</evidence>
<dbReference type="SMART" id="SM00421">
    <property type="entry name" value="HTH_LUXR"/>
    <property type="match status" value="1"/>
</dbReference>
<dbReference type="InterPro" id="IPR016032">
    <property type="entry name" value="Sig_transdc_resp-reg_C-effctor"/>
</dbReference>
<dbReference type="Gene3D" id="3.40.50.2300">
    <property type="match status" value="1"/>
</dbReference>
<evidence type="ECO:0000256" key="1">
    <source>
        <dbReference type="ARBA" id="ARBA00022553"/>
    </source>
</evidence>
<dbReference type="GO" id="GO:0000160">
    <property type="term" value="P:phosphorelay signal transduction system"/>
    <property type="evidence" value="ECO:0007669"/>
    <property type="project" value="InterPro"/>
</dbReference>
<dbReference type="InterPro" id="IPR011006">
    <property type="entry name" value="CheY-like_superfamily"/>
</dbReference>
<keyword evidence="4" id="KW-0804">Transcription</keyword>
<sequence length="218" mass="23268">MTSPETALVLEDQAETRAHLLAALSEAFPGVVARGAGDLAEARSFLDGGRLPDLALVDLGLPDGRGVDFLRDLAERSGGATRSVVVTIYADDAHLFDAIAAGAGGYLLKDMGRADLVRYLRRLEAGETPLSPAVARRMLDYFRARPAPLAEVEPEAALTPRETEVLRLIGRGLRSGEAAKVMGVTELTVAGYVKAIYRKLNICSRAEAALEAQRRGLV</sequence>
<keyword evidence="3 8" id="KW-0238">DNA-binding</keyword>
<dbReference type="SMART" id="SM00448">
    <property type="entry name" value="REC"/>
    <property type="match status" value="1"/>
</dbReference>
<protein>
    <submittedName>
        <fullName evidence="8">DNA-binding response regulator</fullName>
    </submittedName>
</protein>
<keyword evidence="2" id="KW-0805">Transcription regulation</keyword>